<gene>
    <name evidence="1" type="ORF">PoB_005672500</name>
</gene>
<name>A0AAV4CBU7_9GAST</name>
<organism evidence="1 2">
    <name type="scientific">Plakobranchus ocellatus</name>
    <dbReference type="NCBI Taxonomy" id="259542"/>
    <lineage>
        <taxon>Eukaryota</taxon>
        <taxon>Metazoa</taxon>
        <taxon>Spiralia</taxon>
        <taxon>Lophotrochozoa</taxon>
        <taxon>Mollusca</taxon>
        <taxon>Gastropoda</taxon>
        <taxon>Heterobranchia</taxon>
        <taxon>Euthyneura</taxon>
        <taxon>Panpulmonata</taxon>
        <taxon>Sacoglossa</taxon>
        <taxon>Placobranchoidea</taxon>
        <taxon>Plakobranchidae</taxon>
        <taxon>Plakobranchus</taxon>
    </lineage>
</organism>
<evidence type="ECO:0000313" key="2">
    <source>
        <dbReference type="Proteomes" id="UP000735302"/>
    </source>
</evidence>
<dbReference type="EMBL" id="BLXT01006232">
    <property type="protein sequence ID" value="GFO30220.1"/>
    <property type="molecule type" value="Genomic_DNA"/>
</dbReference>
<accession>A0AAV4CBU7</accession>
<sequence length="128" mass="14824">MTVQRIDILKNKVDRSTARSVFILCYSVMLVRGLYRTRLDYIGENRRKTNEEVGYVNSWQSRRMKEKGGIKKEYLALSKTQRHGNGNAVHGEDRGEDGLTILETDRCIIAQEQRRTQTGNNPFQVSIF</sequence>
<comment type="caution">
    <text evidence="1">The sequence shown here is derived from an EMBL/GenBank/DDBJ whole genome shotgun (WGS) entry which is preliminary data.</text>
</comment>
<reference evidence="1 2" key="1">
    <citation type="journal article" date="2021" name="Elife">
        <title>Chloroplast acquisition without the gene transfer in kleptoplastic sea slugs, Plakobranchus ocellatus.</title>
        <authorList>
            <person name="Maeda T."/>
            <person name="Takahashi S."/>
            <person name="Yoshida T."/>
            <person name="Shimamura S."/>
            <person name="Takaki Y."/>
            <person name="Nagai Y."/>
            <person name="Toyoda A."/>
            <person name="Suzuki Y."/>
            <person name="Arimoto A."/>
            <person name="Ishii H."/>
            <person name="Satoh N."/>
            <person name="Nishiyama T."/>
            <person name="Hasebe M."/>
            <person name="Maruyama T."/>
            <person name="Minagawa J."/>
            <person name="Obokata J."/>
            <person name="Shigenobu S."/>
        </authorList>
    </citation>
    <scope>NUCLEOTIDE SEQUENCE [LARGE SCALE GENOMIC DNA]</scope>
</reference>
<keyword evidence="2" id="KW-1185">Reference proteome</keyword>
<proteinExistence type="predicted"/>
<dbReference type="AlphaFoldDB" id="A0AAV4CBU7"/>
<dbReference type="Proteomes" id="UP000735302">
    <property type="component" value="Unassembled WGS sequence"/>
</dbReference>
<evidence type="ECO:0000313" key="1">
    <source>
        <dbReference type="EMBL" id="GFO30220.1"/>
    </source>
</evidence>
<protein>
    <submittedName>
        <fullName evidence="1">Uncharacterized protein</fullName>
    </submittedName>
</protein>